<evidence type="ECO:0000313" key="12">
    <source>
        <dbReference type="EMBL" id="MPW27125.1"/>
    </source>
</evidence>
<dbReference type="Proteomes" id="UP000440004">
    <property type="component" value="Unassembled WGS sequence"/>
</dbReference>
<dbReference type="RefSeq" id="WP_152806544.1">
    <property type="nucleotide sequence ID" value="NZ_WHNX01000041.1"/>
</dbReference>
<feature type="transmembrane region" description="Helical" evidence="9">
    <location>
        <begin position="134"/>
        <end position="152"/>
    </location>
</feature>
<evidence type="ECO:0000259" key="10">
    <source>
        <dbReference type="PROSITE" id="PS50893"/>
    </source>
</evidence>
<proteinExistence type="predicted"/>
<dbReference type="InterPro" id="IPR027417">
    <property type="entry name" value="P-loop_NTPase"/>
</dbReference>
<keyword evidence="7 9" id="KW-1133">Transmembrane helix</keyword>
<dbReference type="AlphaFoldDB" id="A0A6A7KCP7"/>
<dbReference type="InterPro" id="IPR011527">
    <property type="entry name" value="ABC1_TM_dom"/>
</dbReference>
<organism evidence="12 13">
    <name type="scientific">Alkalibaculum sporogenes</name>
    <dbReference type="NCBI Taxonomy" id="2655001"/>
    <lineage>
        <taxon>Bacteria</taxon>
        <taxon>Bacillati</taxon>
        <taxon>Bacillota</taxon>
        <taxon>Clostridia</taxon>
        <taxon>Eubacteriales</taxon>
        <taxon>Eubacteriaceae</taxon>
        <taxon>Alkalibaculum</taxon>
    </lineage>
</organism>
<feature type="transmembrane region" description="Helical" evidence="9">
    <location>
        <begin position="233"/>
        <end position="258"/>
    </location>
</feature>
<keyword evidence="13" id="KW-1185">Reference proteome</keyword>
<accession>A0A6A7KCP7</accession>
<reference evidence="12 13" key="1">
    <citation type="submission" date="2019-10" db="EMBL/GenBank/DDBJ databases">
        <title>Alkalibaculum tamaniensis sp.nov., a new alkaliphilic acetogen, isolated on methoxylated aromatics from a mud volcano.</title>
        <authorList>
            <person name="Khomyakova M.A."/>
            <person name="Merkel A.Y."/>
            <person name="Bonch-Osmolovskaya E.A."/>
            <person name="Slobodkin A.I."/>
        </authorList>
    </citation>
    <scope>NUCLEOTIDE SEQUENCE [LARGE SCALE GENOMIC DNA]</scope>
    <source>
        <strain evidence="12 13">M08DMB</strain>
    </source>
</reference>
<feature type="transmembrane region" description="Helical" evidence="9">
    <location>
        <begin position="52"/>
        <end position="73"/>
    </location>
</feature>
<keyword evidence="4 9" id="KW-0812">Transmembrane</keyword>
<dbReference type="SUPFAM" id="SSF90123">
    <property type="entry name" value="ABC transporter transmembrane region"/>
    <property type="match status" value="1"/>
</dbReference>
<feature type="domain" description="ABC transporter" evidence="10">
    <location>
        <begin position="333"/>
        <end position="569"/>
    </location>
</feature>
<comment type="subcellular location">
    <subcellularLocation>
        <location evidence="1">Cell membrane</location>
        <topology evidence="1">Multi-pass membrane protein</topology>
    </subcellularLocation>
</comment>
<dbReference type="GO" id="GO:0005886">
    <property type="term" value="C:plasma membrane"/>
    <property type="evidence" value="ECO:0007669"/>
    <property type="project" value="UniProtKB-SubCell"/>
</dbReference>
<dbReference type="PANTHER" id="PTHR43394">
    <property type="entry name" value="ATP-DEPENDENT PERMEASE MDL1, MITOCHONDRIAL"/>
    <property type="match status" value="1"/>
</dbReference>
<evidence type="ECO:0000313" key="13">
    <source>
        <dbReference type="Proteomes" id="UP000440004"/>
    </source>
</evidence>
<dbReference type="Gene3D" id="3.40.50.300">
    <property type="entry name" value="P-loop containing nucleotide triphosphate hydrolases"/>
    <property type="match status" value="1"/>
</dbReference>
<dbReference type="SUPFAM" id="SSF52540">
    <property type="entry name" value="P-loop containing nucleoside triphosphate hydrolases"/>
    <property type="match status" value="1"/>
</dbReference>
<dbReference type="GO" id="GO:0016887">
    <property type="term" value="F:ATP hydrolysis activity"/>
    <property type="evidence" value="ECO:0007669"/>
    <property type="project" value="InterPro"/>
</dbReference>
<dbReference type="InterPro" id="IPR003593">
    <property type="entry name" value="AAA+_ATPase"/>
</dbReference>
<dbReference type="PROSITE" id="PS50893">
    <property type="entry name" value="ABC_TRANSPORTER_2"/>
    <property type="match status" value="1"/>
</dbReference>
<evidence type="ECO:0000256" key="4">
    <source>
        <dbReference type="ARBA" id="ARBA00022692"/>
    </source>
</evidence>
<dbReference type="InterPro" id="IPR036640">
    <property type="entry name" value="ABC1_TM_sf"/>
</dbReference>
<dbReference type="Pfam" id="PF00005">
    <property type="entry name" value="ABC_tran"/>
    <property type="match status" value="1"/>
</dbReference>
<dbReference type="InterPro" id="IPR003439">
    <property type="entry name" value="ABC_transporter-like_ATP-bd"/>
</dbReference>
<dbReference type="InterPro" id="IPR039421">
    <property type="entry name" value="Type_1_exporter"/>
</dbReference>
<sequence length="578" mass="64656">MIKKLAPYISKYKKQFNLGCICTGLEAVFELLIPLVMAYIVDIGIRNRDIEYTIKMGLLMFLLSLIALGLGLASARLSSIAGQGFGAELREAEFNKIQTYSFKNIEKFSTASLITRLTGDVHTMQMSVTMGMRMLIRAPIMLVCALTLSFYLNAELAIVFAVAIPILAFSLFLIIRKVRPYFTDLQEKTDGLNITVQENLIGIRVVKSFVRGIFEKKKFNKSNEEMMQASERAFGLVVLNMPVMQMIMFSTIIAILWFGGNMVFSGNLLVGRLISFLAYVNQILFSLMMISMMFMMATRSVACAKRILEVLEEIPDIEDDNNNYDYEVKNGDVKFTNVTFRYYEDSSENNLTDINLDIESGQTIGIIGGTGSGKTTLAQLIPRLYDVTRGSVEVGGYDVRSYKLETLRNAVAMVLQNNTLFSGTIRENLKWGNAHASDKQIEAASKIACADEFINRFPDKYDTMLEQGGVNLSGGQRQRLTIARAILKQPKVLILDDSTSAVDTSTDAKIRQSFKRELKDTTKIIIAQRISSVYDADQIIVLDDGKISDIGNHSQLIKKNEIYQDVYKSQQEGVGFSG</sequence>
<keyword evidence="2" id="KW-0813">Transport</keyword>
<dbReference type="Pfam" id="PF00664">
    <property type="entry name" value="ABC_membrane"/>
    <property type="match status" value="1"/>
</dbReference>
<evidence type="ECO:0000256" key="2">
    <source>
        <dbReference type="ARBA" id="ARBA00022448"/>
    </source>
</evidence>
<dbReference type="PROSITE" id="PS50929">
    <property type="entry name" value="ABC_TM1F"/>
    <property type="match status" value="1"/>
</dbReference>
<evidence type="ECO:0000256" key="7">
    <source>
        <dbReference type="ARBA" id="ARBA00022989"/>
    </source>
</evidence>
<dbReference type="CDD" id="cd18548">
    <property type="entry name" value="ABC_6TM_Tm287_like"/>
    <property type="match status" value="1"/>
</dbReference>
<dbReference type="GO" id="GO:0005524">
    <property type="term" value="F:ATP binding"/>
    <property type="evidence" value="ECO:0007669"/>
    <property type="project" value="UniProtKB-KW"/>
</dbReference>
<feature type="transmembrane region" description="Helical" evidence="9">
    <location>
        <begin position="158"/>
        <end position="175"/>
    </location>
</feature>
<comment type="caution">
    <text evidence="12">The sequence shown here is derived from an EMBL/GenBank/DDBJ whole genome shotgun (WGS) entry which is preliminary data.</text>
</comment>
<dbReference type="PROSITE" id="PS00211">
    <property type="entry name" value="ABC_TRANSPORTER_1"/>
    <property type="match status" value="1"/>
</dbReference>
<evidence type="ECO:0000256" key="5">
    <source>
        <dbReference type="ARBA" id="ARBA00022741"/>
    </source>
</evidence>
<gene>
    <name evidence="12" type="ORF">GC105_15195</name>
</gene>
<dbReference type="InterPro" id="IPR017871">
    <property type="entry name" value="ABC_transporter-like_CS"/>
</dbReference>
<dbReference type="EMBL" id="WHNX01000041">
    <property type="protein sequence ID" value="MPW27125.1"/>
    <property type="molecule type" value="Genomic_DNA"/>
</dbReference>
<keyword evidence="6 12" id="KW-0067">ATP-binding</keyword>
<dbReference type="FunFam" id="3.40.50.300:FF:000221">
    <property type="entry name" value="Multidrug ABC transporter ATP-binding protein"/>
    <property type="match status" value="1"/>
</dbReference>
<feature type="transmembrane region" description="Helical" evidence="9">
    <location>
        <begin position="278"/>
        <end position="297"/>
    </location>
</feature>
<dbReference type="SMART" id="SM00382">
    <property type="entry name" value="AAA"/>
    <property type="match status" value="1"/>
</dbReference>
<protein>
    <submittedName>
        <fullName evidence="12">ATP-binding cassette domain-containing protein</fullName>
    </submittedName>
</protein>
<dbReference type="Gene3D" id="1.20.1560.10">
    <property type="entry name" value="ABC transporter type 1, transmembrane domain"/>
    <property type="match status" value="1"/>
</dbReference>
<evidence type="ECO:0000256" key="6">
    <source>
        <dbReference type="ARBA" id="ARBA00022840"/>
    </source>
</evidence>
<name>A0A6A7KCP7_9FIRM</name>
<dbReference type="GO" id="GO:0015421">
    <property type="term" value="F:ABC-type oligopeptide transporter activity"/>
    <property type="evidence" value="ECO:0007669"/>
    <property type="project" value="TreeGrafter"/>
</dbReference>
<feature type="transmembrane region" description="Helical" evidence="9">
    <location>
        <begin position="16"/>
        <end position="40"/>
    </location>
</feature>
<keyword evidence="5" id="KW-0547">Nucleotide-binding</keyword>
<evidence type="ECO:0000256" key="9">
    <source>
        <dbReference type="SAM" id="Phobius"/>
    </source>
</evidence>
<keyword evidence="3" id="KW-1003">Cell membrane</keyword>
<evidence type="ECO:0000256" key="8">
    <source>
        <dbReference type="ARBA" id="ARBA00023136"/>
    </source>
</evidence>
<evidence type="ECO:0000256" key="3">
    <source>
        <dbReference type="ARBA" id="ARBA00022475"/>
    </source>
</evidence>
<evidence type="ECO:0000259" key="11">
    <source>
        <dbReference type="PROSITE" id="PS50929"/>
    </source>
</evidence>
<evidence type="ECO:0000256" key="1">
    <source>
        <dbReference type="ARBA" id="ARBA00004651"/>
    </source>
</evidence>
<dbReference type="PANTHER" id="PTHR43394:SF1">
    <property type="entry name" value="ATP-BINDING CASSETTE SUB-FAMILY B MEMBER 10, MITOCHONDRIAL"/>
    <property type="match status" value="1"/>
</dbReference>
<keyword evidence="8 9" id="KW-0472">Membrane</keyword>
<feature type="domain" description="ABC transmembrane type-1" evidence="11">
    <location>
        <begin position="18"/>
        <end position="299"/>
    </location>
</feature>